<dbReference type="Pfam" id="PF26076">
    <property type="entry name" value="WHD_DDX60"/>
    <property type="match status" value="1"/>
</dbReference>
<dbReference type="SMART" id="SM00487">
    <property type="entry name" value="DEXDc"/>
    <property type="match status" value="1"/>
</dbReference>
<dbReference type="Pfam" id="PF23002">
    <property type="entry name" value="PIN-like_DDX60"/>
    <property type="match status" value="1"/>
</dbReference>
<feature type="compositionally biased region" description="Basic residues" evidence="5">
    <location>
        <begin position="409"/>
        <end position="425"/>
    </location>
</feature>
<dbReference type="PANTHER" id="PTHR44533:SF4">
    <property type="entry name" value="DEAD_H RNA HELICASE, PUTATIVE-RELATED"/>
    <property type="match status" value="1"/>
</dbReference>
<dbReference type="GO" id="GO:0003676">
    <property type="term" value="F:nucleic acid binding"/>
    <property type="evidence" value="ECO:0007669"/>
    <property type="project" value="InterPro"/>
</dbReference>
<dbReference type="Proteomes" id="UP000277580">
    <property type="component" value="Unassembled WGS sequence"/>
</dbReference>
<name>A0A3N4KHC8_9PEZI</name>
<dbReference type="InterPro" id="IPR027417">
    <property type="entry name" value="P-loop_NTPase"/>
</dbReference>
<dbReference type="FunFam" id="3.40.50.300:FF:001039">
    <property type="entry name" value="ATP-dependent RNA helicase DDX60"/>
    <property type="match status" value="1"/>
</dbReference>
<protein>
    <submittedName>
        <fullName evidence="8">P-loop containing nucleoside triphosphate hydrolase protein</fullName>
    </submittedName>
</protein>
<dbReference type="Gene3D" id="3.40.50.300">
    <property type="entry name" value="P-loop containing nucleotide triphosphate hydrolases"/>
    <property type="match status" value="2"/>
</dbReference>
<evidence type="ECO:0000256" key="5">
    <source>
        <dbReference type="SAM" id="MobiDB-lite"/>
    </source>
</evidence>
<dbReference type="InterPro" id="IPR014001">
    <property type="entry name" value="Helicase_ATP-bd"/>
</dbReference>
<feature type="domain" description="Helicase ATP-binding" evidence="6">
    <location>
        <begin position="767"/>
        <end position="937"/>
    </location>
</feature>
<dbReference type="Pfam" id="PF00270">
    <property type="entry name" value="DEAD"/>
    <property type="match status" value="1"/>
</dbReference>
<dbReference type="InParanoid" id="A0A3N4KHC8"/>
<dbReference type="CDD" id="cd18795">
    <property type="entry name" value="SF2_C_Ski2"/>
    <property type="match status" value="1"/>
</dbReference>
<dbReference type="InterPro" id="IPR001650">
    <property type="entry name" value="Helicase_C-like"/>
</dbReference>
<evidence type="ECO:0000259" key="7">
    <source>
        <dbReference type="PROSITE" id="PS51194"/>
    </source>
</evidence>
<dbReference type="PROSITE" id="PS51194">
    <property type="entry name" value="HELICASE_CTER"/>
    <property type="match status" value="1"/>
</dbReference>
<dbReference type="EMBL" id="ML119159">
    <property type="protein sequence ID" value="RPB08749.1"/>
    <property type="molecule type" value="Genomic_DNA"/>
</dbReference>
<dbReference type="GO" id="GO:0005524">
    <property type="term" value="F:ATP binding"/>
    <property type="evidence" value="ECO:0007669"/>
    <property type="project" value="UniProtKB-KW"/>
</dbReference>
<feature type="domain" description="Helicase C-terminal" evidence="7">
    <location>
        <begin position="1209"/>
        <end position="1382"/>
    </location>
</feature>
<reference evidence="8 9" key="1">
    <citation type="journal article" date="2018" name="Nat. Ecol. Evol.">
        <title>Pezizomycetes genomes reveal the molecular basis of ectomycorrhizal truffle lifestyle.</title>
        <authorList>
            <person name="Murat C."/>
            <person name="Payen T."/>
            <person name="Noel B."/>
            <person name="Kuo A."/>
            <person name="Morin E."/>
            <person name="Chen J."/>
            <person name="Kohler A."/>
            <person name="Krizsan K."/>
            <person name="Balestrini R."/>
            <person name="Da Silva C."/>
            <person name="Montanini B."/>
            <person name="Hainaut M."/>
            <person name="Levati E."/>
            <person name="Barry K.W."/>
            <person name="Belfiori B."/>
            <person name="Cichocki N."/>
            <person name="Clum A."/>
            <person name="Dockter R.B."/>
            <person name="Fauchery L."/>
            <person name="Guy J."/>
            <person name="Iotti M."/>
            <person name="Le Tacon F."/>
            <person name="Lindquist E.A."/>
            <person name="Lipzen A."/>
            <person name="Malagnac F."/>
            <person name="Mello A."/>
            <person name="Molinier V."/>
            <person name="Miyauchi S."/>
            <person name="Poulain J."/>
            <person name="Riccioni C."/>
            <person name="Rubini A."/>
            <person name="Sitrit Y."/>
            <person name="Splivallo R."/>
            <person name="Traeger S."/>
            <person name="Wang M."/>
            <person name="Zifcakova L."/>
            <person name="Wipf D."/>
            <person name="Zambonelli A."/>
            <person name="Paolocci F."/>
            <person name="Nowrousian M."/>
            <person name="Ottonello S."/>
            <person name="Baldrian P."/>
            <person name="Spatafora J.W."/>
            <person name="Henrissat B."/>
            <person name="Nagy L.G."/>
            <person name="Aury J.M."/>
            <person name="Wincker P."/>
            <person name="Grigoriev I.V."/>
            <person name="Bonfante P."/>
            <person name="Martin F.M."/>
        </authorList>
    </citation>
    <scope>NUCLEOTIDE SEQUENCE [LARGE SCALE GENOMIC DNA]</scope>
    <source>
        <strain evidence="8 9">CCBAS932</strain>
    </source>
</reference>
<accession>A0A3N4KHC8</accession>
<dbReference type="InterPro" id="IPR059032">
    <property type="entry name" value="WHD_DDX60"/>
</dbReference>
<dbReference type="PROSITE" id="PS51192">
    <property type="entry name" value="HELICASE_ATP_BIND_1"/>
    <property type="match status" value="1"/>
</dbReference>
<keyword evidence="1" id="KW-0547">Nucleotide-binding</keyword>
<dbReference type="CDD" id="cd18025">
    <property type="entry name" value="DEXHc_DDX60"/>
    <property type="match status" value="1"/>
</dbReference>
<proteinExistence type="predicted"/>
<keyword evidence="3" id="KW-0347">Helicase</keyword>
<dbReference type="SMART" id="SM00490">
    <property type="entry name" value="HELICc"/>
    <property type="match status" value="1"/>
</dbReference>
<dbReference type="InterPro" id="IPR055124">
    <property type="entry name" value="PIN-like_DDX60"/>
</dbReference>
<keyword evidence="4" id="KW-0067">ATP-binding</keyword>
<dbReference type="GO" id="GO:0005737">
    <property type="term" value="C:cytoplasm"/>
    <property type="evidence" value="ECO:0007669"/>
    <property type="project" value="TreeGrafter"/>
</dbReference>
<keyword evidence="2 8" id="KW-0378">Hydrolase</keyword>
<dbReference type="InterPro" id="IPR052431">
    <property type="entry name" value="SKI2_subfamily_helicases"/>
</dbReference>
<organism evidence="8 9">
    <name type="scientific">Morchella conica CCBAS932</name>
    <dbReference type="NCBI Taxonomy" id="1392247"/>
    <lineage>
        <taxon>Eukaryota</taxon>
        <taxon>Fungi</taxon>
        <taxon>Dikarya</taxon>
        <taxon>Ascomycota</taxon>
        <taxon>Pezizomycotina</taxon>
        <taxon>Pezizomycetes</taxon>
        <taxon>Pezizales</taxon>
        <taxon>Morchellaceae</taxon>
        <taxon>Morchella</taxon>
    </lineage>
</organism>
<gene>
    <name evidence="8" type="ORF">P167DRAFT_511699</name>
</gene>
<feature type="compositionally biased region" description="Polar residues" evidence="5">
    <location>
        <begin position="540"/>
        <end position="556"/>
    </location>
</feature>
<evidence type="ECO:0000259" key="6">
    <source>
        <dbReference type="PROSITE" id="PS51192"/>
    </source>
</evidence>
<dbReference type="PANTHER" id="PTHR44533">
    <property type="entry name" value="DEAD/H RNA HELICASE, PUTATIVE-RELATED"/>
    <property type="match status" value="1"/>
</dbReference>
<sequence length="1757" mass="199850">MAKIYGILRAWKEHLHPRRIDLVGDYAGRELFIVEGDSLLRQALSDERIDIEDGFQLLHLVYVVESFLLNLKKRGCNFHLVFFEENKYNSIIEGESKSKENNYKYLFARSAIIQHLVNTSEKEEIEAKSEAGETGFRVFQFRDPYHDDFEQYLETTRPYFVMCHDSKGEINKKVKLLMVGFVWRMIMADYNVAWINTAEFRDSKVLISIVQGGPRIMIKQLPDQLHIAYESLASEHPDVSYDYKFSEICTDQVFTERELMAVASISTLLKRASADFSAADSDLASFLLHVALLGHLSLPQRHIVPAPTNGIRSKTRQLIIISYHLLNDKDYMHAASQLKCRNIHDFVDGRLLAKLEHGLEHGDIHLESIPEAVVSDFTRMSKAIELSCRHTVLLSTLFKPKEQSSRLPSSKKPKKKAENKPKHKQINGSMNQTKLKVLPFSNPTFDTFLSQIKLNVDSLAASQEVNELKREISDRDNRKLRIITKTSRNLPVWKPSTNKWLAGRARRYEQRGASDMTKYAASLIGAKGKILEPIVITNGPRSFQPNTQPAPATKATQKAGKKERPLSKKELIRAENNKKLVGKGDLTLLRIWKTLCGDIQETTDDLAKISQLEQFLDKINSTLSEKGDIVDCEVRIYKVWILLRFWTDYCRKDKREDGYDVIAKVFSEVKSLLGSKGLTKEIHKILKNLFGSLGVSLPPRLISDPLLESNLTFKMPWDGNSLVDVRLQMTSTEFQLLHCGQYMDRDMDSKPDPRVSFEPDGWQRKVLDEIDQNNSVFIVAPTSAGKTFISFYAMEKVLRSGDDDVLVYVAPNKALVNQVAAEVLARFQKRYPHAGKSVWAIHTRDRRVGNPTGCQILVTVPHILQIMLLAPSNADSWSRRVKRIIFDEVHCIGQAEDGAVWEQLIMLSPCPIIALSATVGNPEEFSKWMKSTQKPLGIKLEMVQHHHRYSDLRKMVYVTPKDYEFSGLVTERKFPRLESSPSFIPMHPVSSLVDTSRGMSDDLALEPRDCLWLYRAMKERSTKKYPVEQRLDPELYFSKFPIIHKIHVINWEAELKTVLRRWMTSAGSPFHRVVQKLMGPLWEEPAMVRQRNWERMNSYPAEGDGQSLEEAIEAASNLPALRRSTLPLLDELNKKGALPAIIFSHDRSICEILCNHVAEELASAESKWRESDAGWNETLRKWEEYNEVKNNSFLKQRAKKDAKNFEGTKAEKLQEETAKESSFFEFFDPDIPSPQFSFADNSKHSREELTKEFEFLSMFKLPDGAFNALKRGIGIHHSGLNRHYRQLVEILFRKGFLRVVIATGTLSLGINMPCKTVIFGGDSIWLTALEFRQSAGRAGRRGFDDLGNVIFLGIPLGKIRRLISSRLPSLIGHFPITTSLVLRLFVLLHESNGSEHAKKSISALLSQPRLFIGGDTFKEQVFHHVRFSIEFLRRQRLIGPGGEPINFSRLTGHLCHTEDSGFAFHALLRSGFFHSLCAEILEKPHKTCMELMHVLACLFCRQPSRDKNVPILPPLPPTATEILEKHNKRTLEVYTTYVKTFAAEYCNDTADNILPFSHSVCGGTGGPTPIQPLPPTLARSSFVALSGPDDKFTSISDLADSVRSRIFLENAAVPYLDTSENTPLNSYLLDFYRHGEVVTLVRQNAVRRSDIWFVLNDFSLVLATIVTSLSNFLVCVDDDDAADAAGLGDAEDFLITKEKSSDMNLEGDGSEDFGDEDYVDRFETMNLRKSDMELVKVLRAFQLLKTTFDEKFKAMWA</sequence>
<dbReference type="GO" id="GO:0004386">
    <property type="term" value="F:helicase activity"/>
    <property type="evidence" value="ECO:0007669"/>
    <property type="project" value="UniProtKB-KW"/>
</dbReference>
<keyword evidence="9" id="KW-1185">Reference proteome</keyword>
<feature type="region of interest" description="Disordered" evidence="5">
    <location>
        <begin position="540"/>
        <end position="565"/>
    </location>
</feature>
<dbReference type="GO" id="GO:0016787">
    <property type="term" value="F:hydrolase activity"/>
    <property type="evidence" value="ECO:0007669"/>
    <property type="project" value="UniProtKB-KW"/>
</dbReference>
<evidence type="ECO:0000313" key="9">
    <source>
        <dbReference type="Proteomes" id="UP000277580"/>
    </source>
</evidence>
<dbReference type="Pfam" id="PF00271">
    <property type="entry name" value="Helicase_C"/>
    <property type="match status" value="1"/>
</dbReference>
<dbReference type="InterPro" id="IPR011545">
    <property type="entry name" value="DEAD/DEAH_box_helicase_dom"/>
</dbReference>
<evidence type="ECO:0000256" key="3">
    <source>
        <dbReference type="ARBA" id="ARBA00022806"/>
    </source>
</evidence>
<dbReference type="SUPFAM" id="SSF52540">
    <property type="entry name" value="P-loop containing nucleoside triphosphate hydrolases"/>
    <property type="match status" value="1"/>
</dbReference>
<evidence type="ECO:0000256" key="1">
    <source>
        <dbReference type="ARBA" id="ARBA00022741"/>
    </source>
</evidence>
<dbReference type="STRING" id="1392247.A0A3N4KHC8"/>
<evidence type="ECO:0000256" key="2">
    <source>
        <dbReference type="ARBA" id="ARBA00022801"/>
    </source>
</evidence>
<evidence type="ECO:0000313" key="8">
    <source>
        <dbReference type="EMBL" id="RPB08749.1"/>
    </source>
</evidence>
<evidence type="ECO:0000256" key="4">
    <source>
        <dbReference type="ARBA" id="ARBA00022840"/>
    </source>
</evidence>
<feature type="region of interest" description="Disordered" evidence="5">
    <location>
        <begin position="403"/>
        <end position="431"/>
    </location>
</feature>
<dbReference type="OrthoDB" id="2320933at2759"/>